<organism evidence="1 2">
    <name type="scientific">Pedobacter mendelii</name>
    <dbReference type="NCBI Taxonomy" id="1908240"/>
    <lineage>
        <taxon>Bacteria</taxon>
        <taxon>Pseudomonadati</taxon>
        <taxon>Bacteroidota</taxon>
        <taxon>Sphingobacteriia</taxon>
        <taxon>Sphingobacteriales</taxon>
        <taxon>Sphingobacteriaceae</taxon>
        <taxon>Pedobacter</taxon>
    </lineage>
</organism>
<protein>
    <recommendedName>
        <fullName evidence="3">Addiction module toxin RelE</fullName>
    </recommendedName>
</protein>
<evidence type="ECO:0000313" key="1">
    <source>
        <dbReference type="EMBL" id="GGI22151.1"/>
    </source>
</evidence>
<sequence>MSYSVKTLSNFDREVKKISKKHKLIKYDISDLIDELEINPTLGVHLGQNIYKLRLAISGSNKGKSGGARIITYVLIDHQTVYLADIYLKSEYDTIDAEKIIQRLREAGVI</sequence>
<dbReference type="InterPro" id="IPR009387">
    <property type="entry name" value="HigB-2"/>
</dbReference>
<proteinExistence type="predicted"/>
<keyword evidence="2" id="KW-1185">Reference proteome</keyword>
<evidence type="ECO:0000313" key="2">
    <source>
        <dbReference type="Proteomes" id="UP000645390"/>
    </source>
</evidence>
<evidence type="ECO:0008006" key="3">
    <source>
        <dbReference type="Google" id="ProtNLM"/>
    </source>
</evidence>
<comment type="caution">
    <text evidence="1">The sequence shown here is derived from an EMBL/GenBank/DDBJ whole genome shotgun (WGS) entry which is preliminary data.</text>
</comment>
<dbReference type="RefSeq" id="WP_188411313.1">
    <property type="nucleotide sequence ID" value="NZ_BMDJ01000001.1"/>
</dbReference>
<accession>A0ABQ2BEG7</accession>
<dbReference type="Pfam" id="PF06296">
    <property type="entry name" value="RelE"/>
    <property type="match status" value="1"/>
</dbReference>
<reference evidence="2" key="1">
    <citation type="journal article" date="2019" name="Int. J. Syst. Evol. Microbiol.">
        <title>The Global Catalogue of Microorganisms (GCM) 10K type strain sequencing project: providing services to taxonomists for standard genome sequencing and annotation.</title>
        <authorList>
            <consortium name="The Broad Institute Genomics Platform"/>
            <consortium name="The Broad Institute Genome Sequencing Center for Infectious Disease"/>
            <person name="Wu L."/>
            <person name="Ma J."/>
        </authorList>
    </citation>
    <scope>NUCLEOTIDE SEQUENCE [LARGE SCALE GENOMIC DNA]</scope>
    <source>
        <strain evidence="2">CCM 8939</strain>
    </source>
</reference>
<name>A0ABQ2BEG7_9SPHI</name>
<dbReference type="Proteomes" id="UP000645390">
    <property type="component" value="Unassembled WGS sequence"/>
</dbReference>
<gene>
    <name evidence="1" type="ORF">GCM10008119_01210</name>
</gene>
<dbReference type="EMBL" id="BMDJ01000001">
    <property type="protein sequence ID" value="GGI22151.1"/>
    <property type="molecule type" value="Genomic_DNA"/>
</dbReference>